<sequence length="347" mass="38603">MMAGDPNEEFRVLSNDVDALTKNIAFQLSAVLPPCAEQIVLALENAMTTLYKLAIFIRGDYDLRPADIDQQKSLTGLAIKAFQLTLQLLTGPDQAVKRYYDALGIMSKQLESMKTSLTAALKIFEEQAKELEDIQKREQKELHRLENDYSVLRLRKMELGMGQERHSGGLFDFFGAEVIGAAEHGSRANEIEDRIVTIRKEMDKAAKSSELAFLTGKEASRQASKIEINLTSLSGLHMIIESLEAKCLEYGKNLAQLEQTCATTSTKMADLMLKSERALNTNAKLTKLEWVDSILEICSAAIVTKRLRDEVQLIVSEIKKEWGSAGAIPTQCAVKIDGLIKETETDN</sequence>
<evidence type="ECO:0000313" key="2">
    <source>
        <dbReference type="EMBL" id="KAK6541825.1"/>
    </source>
</evidence>
<name>A0AAV9XI79_9PEZI</name>
<evidence type="ECO:0000313" key="3">
    <source>
        <dbReference type="Proteomes" id="UP001365542"/>
    </source>
</evidence>
<feature type="coiled-coil region" evidence="1">
    <location>
        <begin position="114"/>
        <end position="155"/>
    </location>
</feature>
<comment type="caution">
    <text evidence="2">The sequence shown here is derived from an EMBL/GenBank/DDBJ whole genome shotgun (WGS) entry which is preliminary data.</text>
</comment>
<keyword evidence="3" id="KW-1185">Reference proteome</keyword>
<protein>
    <submittedName>
        <fullName evidence="2">Uncharacterized protein</fullName>
    </submittedName>
</protein>
<evidence type="ECO:0000256" key="1">
    <source>
        <dbReference type="SAM" id="Coils"/>
    </source>
</evidence>
<keyword evidence="1" id="KW-0175">Coiled coil</keyword>
<dbReference type="Proteomes" id="UP001365542">
    <property type="component" value="Unassembled WGS sequence"/>
</dbReference>
<proteinExistence type="predicted"/>
<dbReference type="EMBL" id="JAVHJO010000003">
    <property type="protein sequence ID" value="KAK6541825.1"/>
    <property type="molecule type" value="Genomic_DNA"/>
</dbReference>
<organism evidence="2 3">
    <name type="scientific">Orbilia ellipsospora</name>
    <dbReference type="NCBI Taxonomy" id="2528407"/>
    <lineage>
        <taxon>Eukaryota</taxon>
        <taxon>Fungi</taxon>
        <taxon>Dikarya</taxon>
        <taxon>Ascomycota</taxon>
        <taxon>Pezizomycotina</taxon>
        <taxon>Orbiliomycetes</taxon>
        <taxon>Orbiliales</taxon>
        <taxon>Orbiliaceae</taxon>
        <taxon>Orbilia</taxon>
    </lineage>
</organism>
<reference evidence="2 3" key="1">
    <citation type="submission" date="2019-10" db="EMBL/GenBank/DDBJ databases">
        <authorList>
            <person name="Palmer J.M."/>
        </authorList>
    </citation>
    <scope>NUCLEOTIDE SEQUENCE [LARGE SCALE GENOMIC DNA]</scope>
    <source>
        <strain evidence="2 3">TWF694</strain>
    </source>
</reference>
<dbReference type="AlphaFoldDB" id="A0AAV9XI79"/>
<accession>A0AAV9XI79</accession>
<gene>
    <name evidence="2" type="ORF">TWF694_007605</name>
</gene>